<dbReference type="PATRIC" id="fig|266128.3.peg.994"/>
<dbReference type="GO" id="GO:0006742">
    <property type="term" value="P:NADP+ catabolic process"/>
    <property type="evidence" value="ECO:0007669"/>
    <property type="project" value="TreeGrafter"/>
</dbReference>
<dbReference type="Pfam" id="PF09297">
    <property type="entry name" value="Zn_ribbon_NUD"/>
    <property type="match status" value="1"/>
</dbReference>
<name>A0A0R0BS09_9GAMM</name>
<dbReference type="PANTHER" id="PTHR42904">
    <property type="entry name" value="NUDIX HYDROLASE, NUDC SUBFAMILY"/>
    <property type="match status" value="1"/>
</dbReference>
<dbReference type="CDD" id="cd03429">
    <property type="entry name" value="NUDIX_NADH_pyrophosphatase_Nudt13"/>
    <property type="match status" value="1"/>
</dbReference>
<dbReference type="InterPro" id="IPR015797">
    <property type="entry name" value="NUDIX_hydrolase-like_dom_sf"/>
</dbReference>
<protein>
    <recommendedName>
        <fullName evidence="4">NAD(+) diphosphatase</fullName>
        <ecNumber evidence="4">3.6.1.22</ecNumber>
    </recommendedName>
</protein>
<organism evidence="11 12">
    <name type="scientific">Stenotrophomonas koreensis</name>
    <dbReference type="NCBI Taxonomy" id="266128"/>
    <lineage>
        <taxon>Bacteria</taxon>
        <taxon>Pseudomonadati</taxon>
        <taxon>Pseudomonadota</taxon>
        <taxon>Gammaproteobacteria</taxon>
        <taxon>Lysobacterales</taxon>
        <taxon>Lysobacteraceae</taxon>
        <taxon>Stenotrophomonas</taxon>
    </lineage>
</organism>
<evidence type="ECO:0000313" key="12">
    <source>
        <dbReference type="Proteomes" id="UP000051254"/>
    </source>
</evidence>
<evidence type="ECO:0000256" key="9">
    <source>
        <dbReference type="ARBA" id="ARBA00023679"/>
    </source>
</evidence>
<dbReference type="InterPro" id="IPR015376">
    <property type="entry name" value="Znr_NADH_PPase"/>
</dbReference>
<dbReference type="STRING" id="266128.ABB25_10595"/>
<dbReference type="EMBL" id="LDJH01000017">
    <property type="protein sequence ID" value="KRG57082.1"/>
    <property type="molecule type" value="Genomic_DNA"/>
</dbReference>
<dbReference type="InterPro" id="IPR000086">
    <property type="entry name" value="NUDIX_hydrolase_dom"/>
</dbReference>
<evidence type="ECO:0000256" key="7">
    <source>
        <dbReference type="ARBA" id="ARBA00022842"/>
    </source>
</evidence>
<evidence type="ECO:0000256" key="3">
    <source>
        <dbReference type="ARBA" id="ARBA00009595"/>
    </source>
</evidence>
<dbReference type="Pfam" id="PF00293">
    <property type="entry name" value="NUDIX"/>
    <property type="match status" value="1"/>
</dbReference>
<feature type="domain" description="Nudix hydrolase" evidence="10">
    <location>
        <begin position="160"/>
        <end position="285"/>
    </location>
</feature>
<keyword evidence="12" id="KW-1185">Reference proteome</keyword>
<proteinExistence type="inferred from homology"/>
<evidence type="ECO:0000256" key="8">
    <source>
        <dbReference type="ARBA" id="ARBA00023027"/>
    </source>
</evidence>
<evidence type="ECO:0000256" key="1">
    <source>
        <dbReference type="ARBA" id="ARBA00001946"/>
    </source>
</evidence>
<dbReference type="GO" id="GO:0046872">
    <property type="term" value="F:metal ion binding"/>
    <property type="evidence" value="ECO:0007669"/>
    <property type="project" value="UniProtKB-KW"/>
</dbReference>
<comment type="catalytic activity">
    <reaction evidence="9">
        <text>a 5'-end NAD(+)-phospho-ribonucleoside in mRNA + H2O = a 5'-end phospho-adenosine-phospho-ribonucleoside in mRNA + beta-nicotinamide D-ribonucleotide + 2 H(+)</text>
        <dbReference type="Rhea" id="RHEA:60876"/>
        <dbReference type="Rhea" id="RHEA-COMP:15698"/>
        <dbReference type="Rhea" id="RHEA-COMP:15719"/>
        <dbReference type="ChEBI" id="CHEBI:14649"/>
        <dbReference type="ChEBI" id="CHEBI:15377"/>
        <dbReference type="ChEBI" id="CHEBI:15378"/>
        <dbReference type="ChEBI" id="CHEBI:144029"/>
        <dbReference type="ChEBI" id="CHEBI:144051"/>
    </reaction>
    <physiologicalReaction direction="left-to-right" evidence="9">
        <dbReference type="Rhea" id="RHEA:60877"/>
    </physiologicalReaction>
</comment>
<gene>
    <name evidence="11" type="ORF">ABB25_10595</name>
</gene>
<dbReference type="PROSITE" id="PS51462">
    <property type="entry name" value="NUDIX"/>
    <property type="match status" value="1"/>
</dbReference>
<dbReference type="OrthoDB" id="9791656at2"/>
<dbReference type="GO" id="GO:0035529">
    <property type="term" value="F:NADH pyrophosphatase activity"/>
    <property type="evidence" value="ECO:0007669"/>
    <property type="project" value="TreeGrafter"/>
</dbReference>
<dbReference type="InterPro" id="IPR050241">
    <property type="entry name" value="NAD-cap_RNA_hydrolase_NudC"/>
</dbReference>
<dbReference type="GO" id="GO:0019677">
    <property type="term" value="P:NAD+ catabolic process"/>
    <property type="evidence" value="ECO:0007669"/>
    <property type="project" value="TreeGrafter"/>
</dbReference>
<dbReference type="InterPro" id="IPR020084">
    <property type="entry name" value="NUDIX_hydrolase_CS"/>
</dbReference>
<evidence type="ECO:0000256" key="4">
    <source>
        <dbReference type="ARBA" id="ARBA00012381"/>
    </source>
</evidence>
<evidence type="ECO:0000256" key="2">
    <source>
        <dbReference type="ARBA" id="ARBA00001947"/>
    </source>
</evidence>
<comment type="caution">
    <text evidence="11">The sequence shown here is derived from an EMBL/GenBank/DDBJ whole genome shotgun (WGS) entry which is preliminary data.</text>
</comment>
<keyword evidence="5" id="KW-0479">Metal-binding</keyword>
<evidence type="ECO:0000256" key="6">
    <source>
        <dbReference type="ARBA" id="ARBA00022801"/>
    </source>
</evidence>
<dbReference type="PANTHER" id="PTHR42904:SF6">
    <property type="entry name" value="NAD-CAPPED RNA HYDROLASE NUDT12"/>
    <property type="match status" value="1"/>
</dbReference>
<dbReference type="InterPro" id="IPR049734">
    <property type="entry name" value="NudC-like_C"/>
</dbReference>
<comment type="cofactor">
    <cofactor evidence="2">
        <name>Zn(2+)</name>
        <dbReference type="ChEBI" id="CHEBI:29105"/>
    </cofactor>
</comment>
<evidence type="ECO:0000259" key="10">
    <source>
        <dbReference type="PROSITE" id="PS51462"/>
    </source>
</evidence>
<dbReference type="AlphaFoldDB" id="A0A0R0BS09"/>
<keyword evidence="7" id="KW-0460">Magnesium</keyword>
<dbReference type="GO" id="GO:0005829">
    <property type="term" value="C:cytosol"/>
    <property type="evidence" value="ECO:0007669"/>
    <property type="project" value="TreeGrafter"/>
</dbReference>
<dbReference type="Gene3D" id="3.90.79.10">
    <property type="entry name" value="Nucleoside Triphosphate Pyrophosphohydrolase"/>
    <property type="match status" value="1"/>
</dbReference>
<reference evidence="11 12" key="1">
    <citation type="submission" date="2015-05" db="EMBL/GenBank/DDBJ databases">
        <title>Genome sequencing and analysis of members of genus Stenotrophomonas.</title>
        <authorList>
            <person name="Patil P.P."/>
            <person name="Midha S."/>
            <person name="Patil P.B."/>
        </authorList>
    </citation>
    <scope>NUCLEOTIDE SEQUENCE [LARGE SCALE GENOMIC DNA]</scope>
    <source>
        <strain evidence="11 12">DSM 17805</strain>
    </source>
</reference>
<keyword evidence="8" id="KW-0520">NAD</keyword>
<dbReference type="SUPFAM" id="SSF55811">
    <property type="entry name" value="Nudix"/>
    <property type="match status" value="1"/>
</dbReference>
<dbReference type="Proteomes" id="UP000051254">
    <property type="component" value="Unassembled WGS sequence"/>
</dbReference>
<dbReference type="PROSITE" id="PS00893">
    <property type="entry name" value="NUDIX_BOX"/>
    <property type="match status" value="1"/>
</dbReference>
<keyword evidence="6" id="KW-0378">Hydrolase</keyword>
<dbReference type="RefSeq" id="WP_057666580.1">
    <property type="nucleotide sequence ID" value="NZ_LDJH01000017.1"/>
</dbReference>
<comment type="cofactor">
    <cofactor evidence="1">
        <name>Mg(2+)</name>
        <dbReference type="ChEBI" id="CHEBI:18420"/>
    </cofactor>
</comment>
<dbReference type="NCBIfam" id="NF001299">
    <property type="entry name" value="PRK00241.1"/>
    <property type="match status" value="1"/>
</dbReference>
<evidence type="ECO:0000313" key="11">
    <source>
        <dbReference type="EMBL" id="KRG57082.1"/>
    </source>
</evidence>
<accession>A0A0R0BS09</accession>
<comment type="similarity">
    <text evidence="3">Belongs to the Nudix hydrolase family. NudC subfamily.</text>
</comment>
<dbReference type="EC" id="3.6.1.22" evidence="4"/>
<sequence>MNPTFAAFAAHAYTEARLDRADPLRHDSAALAALWPCARVLRLDPELRAVVDADGQCQPRRPAASLDTLPADALFLGIDRDDQLPWFARIEPVAADEPVVELRQAASQWPATMAARFAYARGMLHWQQRTRFCAGCGQALAYERAGFVARCQGCGSEHYPRVDPAVIVAVEHEGQLLLGRQASWPAGRHSLIAGFVEPGETLEQAVIREVHEETRIHVEPSSCRYQGAQPWPFPGALMLGFAATAVGGQPQVDGELEHAAWFSHQDIGLALAEAHPTIHLPPALSIARSLIAHWYDRGGQ</sequence>
<evidence type="ECO:0000256" key="5">
    <source>
        <dbReference type="ARBA" id="ARBA00022723"/>
    </source>
</evidence>
<dbReference type="Gene3D" id="3.90.79.20">
    <property type="match status" value="1"/>
</dbReference>